<evidence type="ECO:0000313" key="5">
    <source>
        <dbReference type="Proteomes" id="UP000531950"/>
    </source>
</evidence>
<dbReference type="Pfam" id="PF23357">
    <property type="entry name" value="DUF7088"/>
    <property type="match status" value="1"/>
</dbReference>
<dbReference type="InterPro" id="IPR055396">
    <property type="entry name" value="DUF7088"/>
</dbReference>
<dbReference type="Pfam" id="PF09822">
    <property type="entry name" value="ABC_transp_aux"/>
    <property type="match status" value="1"/>
</dbReference>
<reference evidence="4 5" key="1">
    <citation type="submission" date="2020-04" db="EMBL/GenBank/DDBJ databases">
        <title>Molecular characterization of pseudomonads from Agaricus bisporus reveal novel blotch 2 pathogens in Western Europe.</title>
        <authorList>
            <person name="Taparia T."/>
            <person name="Krijger M."/>
            <person name="Haynes E."/>
            <person name="Elpinstone J.G."/>
            <person name="Noble R."/>
            <person name="Van Der Wolf J."/>
        </authorList>
    </citation>
    <scope>NUCLEOTIDE SEQUENCE [LARGE SCALE GENOMIC DNA]</scope>
    <source>
        <strain evidence="4 5">IPO3782</strain>
    </source>
</reference>
<dbReference type="RefSeq" id="WP_177075593.1">
    <property type="nucleotide sequence ID" value="NZ_JACARG010000002.1"/>
</dbReference>
<feature type="domain" description="ABC-type uncharacterised transport system" evidence="2">
    <location>
        <begin position="168"/>
        <end position="457"/>
    </location>
</feature>
<feature type="domain" description="DUF7088" evidence="3">
    <location>
        <begin position="38"/>
        <end position="124"/>
    </location>
</feature>
<gene>
    <name evidence="4" type="ORF">HX822_01455</name>
</gene>
<keyword evidence="1" id="KW-0812">Transmembrane</keyword>
<keyword evidence="1" id="KW-0472">Membrane</keyword>
<organism evidence="4 5">
    <name type="scientific">Pseudomonas yamanorum</name>
    <dbReference type="NCBI Taxonomy" id="515393"/>
    <lineage>
        <taxon>Bacteria</taxon>
        <taxon>Pseudomonadati</taxon>
        <taxon>Pseudomonadota</taxon>
        <taxon>Gammaproteobacteria</taxon>
        <taxon>Pseudomonadales</taxon>
        <taxon>Pseudomonadaceae</taxon>
        <taxon>Pseudomonas</taxon>
    </lineage>
</organism>
<evidence type="ECO:0000259" key="2">
    <source>
        <dbReference type="Pfam" id="PF09822"/>
    </source>
</evidence>
<protein>
    <submittedName>
        <fullName evidence="4">Gldg family protein</fullName>
    </submittedName>
</protein>
<dbReference type="InterPro" id="IPR019196">
    <property type="entry name" value="ABC_transp_unknown"/>
</dbReference>
<name>A0A7Y8EBH1_9PSED</name>
<sequence length="601" mass="66478">MKSPLSASLTIITLLLLFLAFNLVWALKLPNLRLDFSEQKIHTLSAPVQTLLASLEQPVDLYFFNSSKHPKKTSAIESYGKRVELLLKEYEEAAQGKINLHLIDPAPFSEDEYKARLLGLDDQQGFFGLVGTSAGHGPHSIDSFSPDRESLLEYEISHLIHKVIHPEQPVIGLISGLPMDGERDERNGVNTPDWQVVQAMRRQFNLVSLAPGIEKIPEHVKTLMVVHPGKLPDQTLYAIDQFVLGSGRLMMFIDPLTGLDTSPYPPENPKLQTLLTAWSIQMPANKVIADRNYATSVIIATGQPAVRHPAALTLPRQAMTQDDISTWKLHSVNVLSSGALAPAKKSRMTFTPLLQSSGQAALLDAKRVAEPAPFDSLINEAATRGQQHVIAARVEGPAYSAFPEGSSGREASLQKSENIHVVVVADTDLLSDRVAGVPQNNRAMSGASSNNAMFVLNTLDNLAAPDALMNVRPRAGGGRSLQVLLAMHEEAEQAYREKSAERVQRLERTEKEWQLLNPRTISPATQAVTSNALLQALNKERLRIPMEIHAIKVQAYAQVHALERKVKLLNILPIPLILCLIAWSICWLRRRRRHLPSTAFY</sequence>
<dbReference type="Proteomes" id="UP000531950">
    <property type="component" value="Unassembled WGS sequence"/>
</dbReference>
<proteinExistence type="predicted"/>
<evidence type="ECO:0000313" key="4">
    <source>
        <dbReference type="EMBL" id="NWE11586.1"/>
    </source>
</evidence>
<evidence type="ECO:0000259" key="3">
    <source>
        <dbReference type="Pfam" id="PF23357"/>
    </source>
</evidence>
<comment type="caution">
    <text evidence="4">The sequence shown here is derived from an EMBL/GenBank/DDBJ whole genome shotgun (WGS) entry which is preliminary data.</text>
</comment>
<dbReference type="EMBL" id="JACARG010000002">
    <property type="protein sequence ID" value="NWE11586.1"/>
    <property type="molecule type" value="Genomic_DNA"/>
</dbReference>
<evidence type="ECO:0000256" key="1">
    <source>
        <dbReference type="SAM" id="Phobius"/>
    </source>
</evidence>
<dbReference type="AlphaFoldDB" id="A0A7Y8EBH1"/>
<accession>A0A7Y8EBH1</accession>
<keyword evidence="1" id="KW-1133">Transmembrane helix</keyword>
<feature type="transmembrane region" description="Helical" evidence="1">
    <location>
        <begin position="568"/>
        <end position="588"/>
    </location>
</feature>